<dbReference type="Gene3D" id="2.60.40.1120">
    <property type="entry name" value="Carboxypeptidase-like, regulatory domain"/>
    <property type="match status" value="1"/>
</dbReference>
<evidence type="ECO:0000256" key="3">
    <source>
        <dbReference type="ARBA" id="ARBA00022452"/>
    </source>
</evidence>
<keyword evidence="3 7" id="KW-1134">Transmembrane beta strand</keyword>
<gene>
    <name evidence="11" type="ORF">QW060_02960</name>
</gene>
<dbReference type="Pfam" id="PF14905">
    <property type="entry name" value="OMP_b-brl_3"/>
    <property type="match status" value="1"/>
</dbReference>
<evidence type="ECO:0000256" key="1">
    <source>
        <dbReference type="ARBA" id="ARBA00004571"/>
    </source>
</evidence>
<keyword evidence="2 7" id="KW-0813">Transport</keyword>
<comment type="caution">
    <text evidence="11">The sequence shown here is derived from an EMBL/GenBank/DDBJ whole genome shotgun (WGS) entry which is preliminary data.</text>
</comment>
<keyword evidence="8" id="KW-0732">Signal</keyword>
<comment type="similarity">
    <text evidence="7">Belongs to the TonB-dependent receptor family.</text>
</comment>
<keyword evidence="5 7" id="KW-0472">Membrane</keyword>
<name>A0ABT8CQ42_9FLAO</name>
<evidence type="ECO:0000256" key="4">
    <source>
        <dbReference type="ARBA" id="ARBA00022692"/>
    </source>
</evidence>
<proteinExistence type="inferred from homology"/>
<evidence type="ECO:0000259" key="10">
    <source>
        <dbReference type="Pfam" id="PF14905"/>
    </source>
</evidence>
<protein>
    <submittedName>
        <fullName evidence="11">TonB-dependent receptor</fullName>
    </submittedName>
</protein>
<keyword evidence="4 7" id="KW-0812">Transmembrane</keyword>
<dbReference type="SUPFAM" id="SSF56935">
    <property type="entry name" value="Porins"/>
    <property type="match status" value="1"/>
</dbReference>
<evidence type="ECO:0000256" key="8">
    <source>
        <dbReference type="SAM" id="SignalP"/>
    </source>
</evidence>
<feature type="signal peptide" evidence="8">
    <location>
        <begin position="1"/>
        <end position="19"/>
    </location>
</feature>
<dbReference type="InterPro" id="IPR036942">
    <property type="entry name" value="Beta-barrel_TonB_sf"/>
</dbReference>
<dbReference type="InterPro" id="IPR041700">
    <property type="entry name" value="OMP_b-brl_3"/>
</dbReference>
<evidence type="ECO:0000313" key="12">
    <source>
        <dbReference type="Proteomes" id="UP001242368"/>
    </source>
</evidence>
<dbReference type="PANTHER" id="PTHR40980">
    <property type="entry name" value="PLUG DOMAIN-CONTAINING PROTEIN"/>
    <property type="match status" value="1"/>
</dbReference>
<keyword evidence="6 7" id="KW-0998">Cell outer membrane</keyword>
<comment type="subcellular location">
    <subcellularLocation>
        <location evidence="1 7">Cell outer membrane</location>
        <topology evidence="1 7">Multi-pass membrane protein</topology>
    </subcellularLocation>
</comment>
<dbReference type="InterPro" id="IPR037066">
    <property type="entry name" value="Plug_dom_sf"/>
</dbReference>
<dbReference type="PANTHER" id="PTHR40980:SF4">
    <property type="entry name" value="TONB-DEPENDENT RECEPTOR-LIKE BETA-BARREL DOMAIN-CONTAINING PROTEIN"/>
    <property type="match status" value="1"/>
</dbReference>
<keyword evidence="11" id="KW-0675">Receptor</keyword>
<dbReference type="SUPFAM" id="SSF49464">
    <property type="entry name" value="Carboxypeptidase regulatory domain-like"/>
    <property type="match status" value="1"/>
</dbReference>
<reference evidence="12" key="1">
    <citation type="journal article" date="2019" name="Int. J. Syst. Evol. Microbiol.">
        <title>The Global Catalogue of Microorganisms (GCM) 10K type strain sequencing project: providing services to taxonomists for standard genome sequencing and annotation.</title>
        <authorList>
            <consortium name="The Broad Institute Genomics Platform"/>
            <consortium name="The Broad Institute Genome Sequencing Center for Infectious Disease"/>
            <person name="Wu L."/>
            <person name="Ma J."/>
        </authorList>
    </citation>
    <scope>NUCLEOTIDE SEQUENCE [LARGE SCALE GENOMIC DNA]</scope>
    <source>
        <strain evidence="12">CECT 7184</strain>
    </source>
</reference>
<dbReference type="InterPro" id="IPR012910">
    <property type="entry name" value="Plug_dom"/>
</dbReference>
<dbReference type="Pfam" id="PF13715">
    <property type="entry name" value="CarbopepD_reg_2"/>
    <property type="match status" value="1"/>
</dbReference>
<evidence type="ECO:0000256" key="7">
    <source>
        <dbReference type="PROSITE-ProRule" id="PRU01360"/>
    </source>
</evidence>
<organism evidence="11 12">
    <name type="scientific">Paenimyroides ceti</name>
    <dbReference type="NCBI Taxonomy" id="395087"/>
    <lineage>
        <taxon>Bacteria</taxon>
        <taxon>Pseudomonadati</taxon>
        <taxon>Bacteroidota</taxon>
        <taxon>Flavobacteriia</taxon>
        <taxon>Flavobacteriales</taxon>
        <taxon>Flavobacteriaceae</taxon>
        <taxon>Paenimyroides</taxon>
    </lineage>
</organism>
<dbReference type="EMBL" id="JAUFQU010000001">
    <property type="protein sequence ID" value="MDN3706081.1"/>
    <property type="molecule type" value="Genomic_DNA"/>
</dbReference>
<keyword evidence="12" id="KW-1185">Reference proteome</keyword>
<evidence type="ECO:0000256" key="5">
    <source>
        <dbReference type="ARBA" id="ARBA00023136"/>
    </source>
</evidence>
<accession>A0ABT8CQ42</accession>
<feature type="domain" description="Outer membrane protein beta-barrel" evidence="10">
    <location>
        <begin position="363"/>
        <end position="771"/>
    </location>
</feature>
<evidence type="ECO:0000313" key="11">
    <source>
        <dbReference type="EMBL" id="MDN3706081.1"/>
    </source>
</evidence>
<sequence length="798" mass="90441">MKMKLLLLGIFLYSSASFSQNSGSVTGNIKDMATKEAIPYATITIKSGEEILTGDMTNEEGKFTIKNIPYQTLTLEVEYIGFKNYSTTITVNNDKKDINLGDILLTQDSEVLEGLEIIAERSTIEQLVDRKVINVGKDLTTAGATAAEIMNNIPSVNVDQDGNISLRGNENVRVLVDGKPTNMDAKTLLKQIPSTSIKKIELITNPSAKYNPEGMSGIINIELKKNTNDGFNGSYDGGITFAKEPKYNQTIDLNYRKGKFNFFGNYGYMNSVTFNDGTIEQIENNATQLFHIKNDSKMNNFKVGFDFYLNDKNTLSFYTNQNYSDGFGIVDNNIIGNNTSPIRQYDRYDIDTKNQNYNIAYKHLFAKEGHTLDIEGNYNTTSSDQFASFNLMGNSIDPYNDKIKDEMNSKIVNIDYVNPLSENSKLEIGAEMRLTGTDNTYDTTHATIQDANFEYNQDIYSFYATFGQKINKFSYQLGARLESYKVEAAYRLGTEDAPFKDDYFTVYPSAFLSYQANDRNMFQISLSRRVDRPSIGQTKPIREFSTPRVISVGNPELRPQFTNSVEFNYTHILGVKGSITAGTYYRAISDAIQRTFEPDLSSESAIADDRMIMSYGNFDKSNAYGFELSANYKIAKWWDIQPSFEFYNITQKGIVTLKNQQTGEFEMINREVEANAINARLNNNIKITQNLRASLFGFYRGPVDAVNAKSKEMYKIDAGLRYAFNNNRASVSLRFNDIFNTMKYGYSSDTPFITKGEFTWESQSLYVGFNYMFGGKSNRAIQRKYRENNEVQKSGSFF</sequence>
<evidence type="ECO:0000256" key="2">
    <source>
        <dbReference type="ARBA" id="ARBA00022448"/>
    </source>
</evidence>
<dbReference type="RefSeq" id="WP_290362218.1">
    <property type="nucleotide sequence ID" value="NZ_JAUFQU010000001.1"/>
</dbReference>
<evidence type="ECO:0000259" key="9">
    <source>
        <dbReference type="Pfam" id="PF07715"/>
    </source>
</evidence>
<dbReference type="InterPro" id="IPR008969">
    <property type="entry name" value="CarboxyPept-like_regulatory"/>
</dbReference>
<dbReference type="Proteomes" id="UP001242368">
    <property type="component" value="Unassembled WGS sequence"/>
</dbReference>
<dbReference type="PROSITE" id="PS52016">
    <property type="entry name" value="TONB_DEPENDENT_REC_3"/>
    <property type="match status" value="1"/>
</dbReference>
<feature type="chain" id="PRO_5046391057" evidence="8">
    <location>
        <begin position="20"/>
        <end position="798"/>
    </location>
</feature>
<dbReference type="Pfam" id="PF07715">
    <property type="entry name" value="Plug"/>
    <property type="match status" value="1"/>
</dbReference>
<feature type="domain" description="TonB-dependent receptor plug" evidence="9">
    <location>
        <begin position="142"/>
        <end position="217"/>
    </location>
</feature>
<dbReference type="Gene3D" id="2.170.130.10">
    <property type="entry name" value="TonB-dependent receptor, plug domain"/>
    <property type="match status" value="1"/>
</dbReference>
<dbReference type="InterPro" id="IPR039426">
    <property type="entry name" value="TonB-dep_rcpt-like"/>
</dbReference>
<dbReference type="Gene3D" id="2.40.170.20">
    <property type="entry name" value="TonB-dependent receptor, beta-barrel domain"/>
    <property type="match status" value="1"/>
</dbReference>
<evidence type="ECO:0000256" key="6">
    <source>
        <dbReference type="ARBA" id="ARBA00023237"/>
    </source>
</evidence>